<keyword evidence="3" id="KW-1185">Reference proteome</keyword>
<evidence type="ECO:0000313" key="3">
    <source>
        <dbReference type="Proteomes" id="UP001498476"/>
    </source>
</evidence>
<gene>
    <name evidence="2" type="ORF">QQX98_010123</name>
</gene>
<reference evidence="2 3" key="1">
    <citation type="journal article" date="2025" name="Microbiol. Resour. Announc.">
        <title>Draft genome sequences for Neonectria magnoliae and Neonectria punicea, canker pathogens of Liriodendron tulipifera and Acer saccharum in West Virginia.</title>
        <authorList>
            <person name="Petronek H.M."/>
            <person name="Kasson M.T."/>
            <person name="Metheny A.M."/>
            <person name="Stauder C.M."/>
            <person name="Lovett B."/>
            <person name="Lynch S.C."/>
            <person name="Garnas J.R."/>
            <person name="Kasson L.R."/>
            <person name="Stajich J.E."/>
        </authorList>
    </citation>
    <scope>NUCLEOTIDE SEQUENCE [LARGE SCALE GENOMIC DNA]</scope>
    <source>
        <strain evidence="2 3">NRRL 64653</strain>
    </source>
</reference>
<accession>A0ABR1GQG8</accession>
<evidence type="ECO:0000313" key="2">
    <source>
        <dbReference type="EMBL" id="KAK7404107.1"/>
    </source>
</evidence>
<name>A0ABR1GQG8_9HYPO</name>
<organism evidence="2 3">
    <name type="scientific">Neonectria punicea</name>
    <dbReference type="NCBI Taxonomy" id="979145"/>
    <lineage>
        <taxon>Eukaryota</taxon>
        <taxon>Fungi</taxon>
        <taxon>Dikarya</taxon>
        <taxon>Ascomycota</taxon>
        <taxon>Pezizomycotina</taxon>
        <taxon>Sordariomycetes</taxon>
        <taxon>Hypocreomycetidae</taxon>
        <taxon>Hypocreales</taxon>
        <taxon>Nectriaceae</taxon>
        <taxon>Neonectria</taxon>
    </lineage>
</organism>
<proteinExistence type="predicted"/>
<protein>
    <submittedName>
        <fullName evidence="2">Uncharacterized protein</fullName>
    </submittedName>
</protein>
<comment type="caution">
    <text evidence="2">The sequence shown here is derived from an EMBL/GenBank/DDBJ whole genome shotgun (WGS) entry which is preliminary data.</text>
</comment>
<dbReference type="EMBL" id="JAZAVJ010000214">
    <property type="protein sequence ID" value="KAK7404107.1"/>
    <property type="molecule type" value="Genomic_DNA"/>
</dbReference>
<dbReference type="Proteomes" id="UP001498476">
    <property type="component" value="Unassembled WGS sequence"/>
</dbReference>
<evidence type="ECO:0000256" key="1">
    <source>
        <dbReference type="SAM" id="Coils"/>
    </source>
</evidence>
<sequence length="257" mass="28707">MNNKLHHNAGSSSGFWTDNLNSSSTLRDRLRNQDVAVPTSSPKPLTYNHVYQQFRACFGADLEPTRRGDPGPSVAEYRDADAVMQLRESFALAGMNLHASATAQLVEAHSKIQSRISRFVSESSGTLAQNEALYSNIAYPLSATLCHSDKFPRASILDHLANLKREILSAKEQVQRLGAEWDACAQAEKDAWKQLTEETSRGTIKADGDDTRMTKKFKSDAEKIVKEKCQLLGDIEKEFKTKIQAETLRLMQTMIDE</sequence>
<keyword evidence="1" id="KW-0175">Coiled coil</keyword>
<feature type="coiled-coil region" evidence="1">
    <location>
        <begin position="153"/>
        <end position="180"/>
    </location>
</feature>